<feature type="chain" id="PRO_5035735503" evidence="1">
    <location>
        <begin position="30"/>
        <end position="122"/>
    </location>
</feature>
<evidence type="ECO:0000256" key="1">
    <source>
        <dbReference type="SAM" id="SignalP"/>
    </source>
</evidence>
<dbReference type="AlphaFoldDB" id="A0A8T0ES86"/>
<sequence length="122" mass="13506">MNTCTMPVGFYMLLFLIVASIPAVYTAHAISVENDMDTGENSEASFHLDGMHPGNVNKLNEPHVVPSLVPEVGLERQKRADKKQCHILVQRSEMQEGTCTTLADSTPACHNEQYLAINFNEC</sequence>
<comment type="caution">
    <text evidence="2">The sequence shown here is derived from an EMBL/GenBank/DDBJ whole genome shotgun (WGS) entry which is preliminary data.</text>
</comment>
<keyword evidence="3" id="KW-1185">Reference proteome</keyword>
<reference evidence="2" key="1">
    <citation type="journal article" date="2020" name="bioRxiv">
        <title>Chromosome-level reference genome of the European wasp spider Argiope bruennichi: a resource for studies on range expansion and evolutionary adaptation.</title>
        <authorList>
            <person name="Sheffer M.M."/>
            <person name="Hoppe A."/>
            <person name="Krehenwinkel H."/>
            <person name="Uhl G."/>
            <person name="Kuss A.W."/>
            <person name="Jensen L."/>
            <person name="Jensen C."/>
            <person name="Gillespie R.G."/>
            <person name="Hoff K.J."/>
            <person name="Prost S."/>
        </authorList>
    </citation>
    <scope>NUCLEOTIDE SEQUENCE</scope>
</reference>
<organism evidence="2 3">
    <name type="scientific">Argiope bruennichi</name>
    <name type="common">Wasp spider</name>
    <name type="synonym">Aranea bruennichi</name>
    <dbReference type="NCBI Taxonomy" id="94029"/>
    <lineage>
        <taxon>Eukaryota</taxon>
        <taxon>Metazoa</taxon>
        <taxon>Ecdysozoa</taxon>
        <taxon>Arthropoda</taxon>
        <taxon>Chelicerata</taxon>
        <taxon>Arachnida</taxon>
        <taxon>Araneae</taxon>
        <taxon>Araneomorphae</taxon>
        <taxon>Entelegynae</taxon>
        <taxon>Araneoidea</taxon>
        <taxon>Araneidae</taxon>
        <taxon>Argiope</taxon>
    </lineage>
</organism>
<protein>
    <submittedName>
        <fullName evidence="2">Uncharacterized protein</fullName>
    </submittedName>
</protein>
<dbReference type="EMBL" id="JABXBU010002072">
    <property type="protein sequence ID" value="KAF8778298.1"/>
    <property type="molecule type" value="Genomic_DNA"/>
</dbReference>
<evidence type="ECO:0000313" key="3">
    <source>
        <dbReference type="Proteomes" id="UP000807504"/>
    </source>
</evidence>
<proteinExistence type="predicted"/>
<name>A0A8T0ES86_ARGBR</name>
<keyword evidence="1" id="KW-0732">Signal</keyword>
<reference evidence="2" key="2">
    <citation type="submission" date="2020-06" db="EMBL/GenBank/DDBJ databases">
        <authorList>
            <person name="Sheffer M."/>
        </authorList>
    </citation>
    <scope>NUCLEOTIDE SEQUENCE</scope>
</reference>
<accession>A0A8T0ES86</accession>
<evidence type="ECO:0000313" key="2">
    <source>
        <dbReference type="EMBL" id="KAF8778298.1"/>
    </source>
</evidence>
<gene>
    <name evidence="2" type="ORF">HNY73_015032</name>
</gene>
<dbReference type="Proteomes" id="UP000807504">
    <property type="component" value="Unassembled WGS sequence"/>
</dbReference>
<feature type="signal peptide" evidence="1">
    <location>
        <begin position="1"/>
        <end position="29"/>
    </location>
</feature>